<dbReference type="RefSeq" id="WP_189667340.1">
    <property type="nucleotide sequence ID" value="NZ_BNAS01000001.1"/>
</dbReference>
<dbReference type="AlphaFoldDB" id="A0A919FGK0"/>
<dbReference type="Proteomes" id="UP000627369">
    <property type="component" value="Unassembled WGS sequence"/>
</dbReference>
<proteinExistence type="predicted"/>
<accession>A0A919FGK0</accession>
<gene>
    <name evidence="1" type="ORF">GCM10017772_01050</name>
</gene>
<evidence type="ECO:0000313" key="2">
    <source>
        <dbReference type="Proteomes" id="UP000627369"/>
    </source>
</evidence>
<evidence type="ECO:0000313" key="1">
    <source>
        <dbReference type="EMBL" id="GHH64506.1"/>
    </source>
</evidence>
<dbReference type="EMBL" id="BNAS01000001">
    <property type="protein sequence ID" value="GHH64506.1"/>
    <property type="molecule type" value="Genomic_DNA"/>
</dbReference>
<keyword evidence="2" id="KW-1185">Reference proteome</keyword>
<protein>
    <submittedName>
        <fullName evidence="1">Uncharacterized protein</fullName>
    </submittedName>
</protein>
<organism evidence="1 2">
    <name type="scientific">Promicromonospora soli</name>
    <dbReference type="NCBI Taxonomy" id="2035533"/>
    <lineage>
        <taxon>Bacteria</taxon>
        <taxon>Bacillati</taxon>
        <taxon>Actinomycetota</taxon>
        <taxon>Actinomycetes</taxon>
        <taxon>Micrococcales</taxon>
        <taxon>Promicromonosporaceae</taxon>
        <taxon>Promicromonospora</taxon>
    </lineage>
</organism>
<name>A0A919FGK0_9MICO</name>
<reference evidence="1" key="1">
    <citation type="journal article" date="2014" name="Int. J. Syst. Evol. Microbiol.">
        <title>Complete genome sequence of Corynebacterium casei LMG S-19264T (=DSM 44701T), isolated from a smear-ripened cheese.</title>
        <authorList>
            <consortium name="US DOE Joint Genome Institute (JGI-PGF)"/>
            <person name="Walter F."/>
            <person name="Albersmeier A."/>
            <person name="Kalinowski J."/>
            <person name="Ruckert C."/>
        </authorList>
    </citation>
    <scope>NUCLEOTIDE SEQUENCE</scope>
    <source>
        <strain evidence="1">CGMCC 4.7398</strain>
    </source>
</reference>
<reference evidence="1" key="2">
    <citation type="submission" date="2020-09" db="EMBL/GenBank/DDBJ databases">
        <authorList>
            <person name="Sun Q."/>
            <person name="Zhou Y."/>
        </authorList>
    </citation>
    <scope>NUCLEOTIDE SEQUENCE</scope>
    <source>
        <strain evidence="1">CGMCC 4.7398</strain>
    </source>
</reference>
<comment type="caution">
    <text evidence="1">The sequence shown here is derived from an EMBL/GenBank/DDBJ whole genome shotgun (WGS) entry which is preliminary data.</text>
</comment>
<sequence length="59" mass="6901">MASRFQELVKTSIRYDHADRHSDALLWIPDAIAWCWQRGGEWRDKVRDAVTEVIEIDGS</sequence>